<keyword evidence="5 10" id="KW-1133">Transmembrane helix</keyword>
<evidence type="ECO:0000256" key="1">
    <source>
        <dbReference type="ARBA" id="ARBA00004323"/>
    </source>
</evidence>
<evidence type="ECO:0000313" key="11">
    <source>
        <dbReference type="EMBL" id="CBY13889.1"/>
    </source>
</evidence>
<proteinExistence type="predicted"/>
<keyword evidence="8" id="KW-0325">Glycoprotein</keyword>
<dbReference type="InterPro" id="IPR007734">
    <property type="entry name" value="Heparan_SO4_2-O-STrfase"/>
</dbReference>
<organism evidence="11">
    <name type="scientific">Oikopleura dioica</name>
    <name type="common">Tunicate</name>
    <dbReference type="NCBI Taxonomy" id="34765"/>
    <lineage>
        <taxon>Eukaryota</taxon>
        <taxon>Metazoa</taxon>
        <taxon>Chordata</taxon>
        <taxon>Tunicata</taxon>
        <taxon>Appendicularia</taxon>
        <taxon>Copelata</taxon>
        <taxon>Oikopleuridae</taxon>
        <taxon>Oikopleura</taxon>
    </lineage>
</organism>
<comment type="subcellular location">
    <subcellularLocation>
        <location evidence="1">Golgi apparatus membrane</location>
        <topology evidence="1">Single-pass type II membrane protein</topology>
    </subcellularLocation>
</comment>
<dbReference type="EMBL" id="FN653231">
    <property type="protein sequence ID" value="CBY13889.1"/>
    <property type="molecule type" value="Genomic_DNA"/>
</dbReference>
<keyword evidence="12" id="KW-1185">Reference proteome</keyword>
<feature type="transmembrane region" description="Helical" evidence="10">
    <location>
        <begin position="6"/>
        <end position="26"/>
    </location>
</feature>
<evidence type="ECO:0008006" key="13">
    <source>
        <dbReference type="Google" id="ProtNLM"/>
    </source>
</evidence>
<keyword evidence="7 10" id="KW-0472">Membrane</keyword>
<keyword evidence="6" id="KW-0333">Golgi apparatus</keyword>
<dbReference type="SUPFAM" id="SSF52540">
    <property type="entry name" value="P-loop containing nucleoside triphosphate hydrolases"/>
    <property type="match status" value="1"/>
</dbReference>
<feature type="region of interest" description="Disordered" evidence="9">
    <location>
        <begin position="127"/>
        <end position="166"/>
    </location>
</feature>
<name>E4XW34_OIKDI</name>
<evidence type="ECO:0000256" key="9">
    <source>
        <dbReference type="SAM" id="MobiDB-lite"/>
    </source>
</evidence>
<dbReference type="InParanoid" id="E4XW34"/>
<dbReference type="InterPro" id="IPR027417">
    <property type="entry name" value="P-loop_NTPase"/>
</dbReference>
<keyword evidence="3 10" id="KW-0812">Transmembrane</keyword>
<evidence type="ECO:0000256" key="6">
    <source>
        <dbReference type="ARBA" id="ARBA00023034"/>
    </source>
</evidence>
<evidence type="ECO:0000256" key="4">
    <source>
        <dbReference type="ARBA" id="ARBA00022968"/>
    </source>
</evidence>
<dbReference type="Proteomes" id="UP000001307">
    <property type="component" value="Unassembled WGS sequence"/>
</dbReference>
<evidence type="ECO:0000256" key="10">
    <source>
        <dbReference type="SAM" id="Phobius"/>
    </source>
</evidence>
<evidence type="ECO:0000256" key="2">
    <source>
        <dbReference type="ARBA" id="ARBA00022679"/>
    </source>
</evidence>
<accession>E4XW34</accession>
<evidence type="ECO:0000256" key="8">
    <source>
        <dbReference type="ARBA" id="ARBA00023180"/>
    </source>
</evidence>
<protein>
    <recommendedName>
        <fullName evidence="13">Sulfotransferase</fullName>
    </recommendedName>
</protein>
<keyword evidence="4" id="KW-0735">Signal-anchor</keyword>
<dbReference type="PANTHER" id="PTHR12129">
    <property type="entry name" value="HEPARAN SULFATE 2-O-SULFOTRANSFERASE"/>
    <property type="match status" value="1"/>
</dbReference>
<dbReference type="OrthoDB" id="10019582at2759"/>
<reference evidence="11" key="1">
    <citation type="journal article" date="2010" name="Science">
        <title>Plasticity of animal genome architecture unmasked by rapid evolution of a pelagic tunicate.</title>
        <authorList>
            <person name="Denoeud F."/>
            <person name="Henriet S."/>
            <person name="Mungpakdee S."/>
            <person name="Aury J.M."/>
            <person name="Da Silva C."/>
            <person name="Brinkmann H."/>
            <person name="Mikhaleva J."/>
            <person name="Olsen L.C."/>
            <person name="Jubin C."/>
            <person name="Canestro C."/>
            <person name="Bouquet J.M."/>
            <person name="Danks G."/>
            <person name="Poulain J."/>
            <person name="Campsteijn C."/>
            <person name="Adamski M."/>
            <person name="Cross I."/>
            <person name="Yadetie F."/>
            <person name="Muffato M."/>
            <person name="Louis A."/>
            <person name="Butcher S."/>
            <person name="Tsagkogeorga G."/>
            <person name="Konrad A."/>
            <person name="Singh S."/>
            <person name="Jensen M.F."/>
            <person name="Cong E.H."/>
            <person name="Eikeseth-Otteraa H."/>
            <person name="Noel B."/>
            <person name="Anthouard V."/>
            <person name="Porcel B.M."/>
            <person name="Kachouri-Lafond R."/>
            <person name="Nishino A."/>
            <person name="Ugolini M."/>
            <person name="Chourrout P."/>
            <person name="Nishida H."/>
            <person name="Aasland R."/>
            <person name="Huzurbazar S."/>
            <person name="Westhof E."/>
            <person name="Delsuc F."/>
            <person name="Lehrach H."/>
            <person name="Reinhardt R."/>
            <person name="Weissenbach J."/>
            <person name="Roy S.W."/>
            <person name="Artiguenave F."/>
            <person name="Postlethwait J.H."/>
            <person name="Manak J.R."/>
            <person name="Thompson E.M."/>
            <person name="Jaillon O."/>
            <person name="Du Pasquier L."/>
            <person name="Boudinot P."/>
            <person name="Liberles D.A."/>
            <person name="Volff J.N."/>
            <person name="Philippe H."/>
            <person name="Lenhard B."/>
            <person name="Roest Crollius H."/>
            <person name="Wincker P."/>
            <person name="Chourrout D."/>
        </authorList>
    </citation>
    <scope>NUCLEOTIDE SEQUENCE [LARGE SCALE GENOMIC DNA]</scope>
</reference>
<sequence length="410" mass="46196">MGVLDGIISLLNILIFTSIGLIWFDVVEVTDLYHRAATFRYEPEDDSNPLPSREDYQLAARPVPVQPVAAQQIQQAVVSPVVAQPPAAPVQPVAVEQPVNAPVYDNLAADQPAAVAPVAEVKKASATGWIDPPNRGPPAVGQANTPPPSSIQESLPDISNTDKSMKPPLKDFSSYEFGTNFEKAIPNEQFIFHNKLPKAGSSTMNNILIMLGRKNRFNYRKLNPHNLEELGDGLTAEGPLVNFVKNNVTSWPFLLLKHHLPMDFEKYNIQQPTYINVIRDPADWFQSHYYFERFGWTRKEDDRGSFIGSDEDKQRTVDQCVEQNNAQCMEPITWKYIEFFCGNAFPCNSRSGKDEITKQAMMKAMHNVEHNFFAVGVLEQFDDTLKLFEKMLPRFFTGATEVYHSDSKLT</sequence>
<dbReference type="AlphaFoldDB" id="E4XW34"/>
<evidence type="ECO:0000313" key="12">
    <source>
        <dbReference type="Proteomes" id="UP000001307"/>
    </source>
</evidence>
<dbReference type="Gene3D" id="3.40.50.300">
    <property type="entry name" value="P-loop containing nucleotide triphosphate hydrolases"/>
    <property type="match status" value="1"/>
</dbReference>
<gene>
    <name evidence="11" type="ORF">GSOID_T00006842001</name>
</gene>
<dbReference type="GO" id="GO:0000139">
    <property type="term" value="C:Golgi membrane"/>
    <property type="evidence" value="ECO:0007669"/>
    <property type="project" value="UniProtKB-SubCell"/>
</dbReference>
<dbReference type="GO" id="GO:0008146">
    <property type="term" value="F:sulfotransferase activity"/>
    <property type="evidence" value="ECO:0007669"/>
    <property type="project" value="InterPro"/>
</dbReference>
<evidence type="ECO:0000256" key="7">
    <source>
        <dbReference type="ARBA" id="ARBA00023136"/>
    </source>
</evidence>
<dbReference type="PANTHER" id="PTHR12129:SF15">
    <property type="entry name" value="URONYL 2-SULFOTRANSFERASE"/>
    <property type="match status" value="1"/>
</dbReference>
<evidence type="ECO:0000256" key="5">
    <source>
        <dbReference type="ARBA" id="ARBA00022989"/>
    </source>
</evidence>
<evidence type="ECO:0000256" key="3">
    <source>
        <dbReference type="ARBA" id="ARBA00022692"/>
    </source>
</evidence>
<keyword evidence="2" id="KW-0808">Transferase</keyword>
<feature type="compositionally biased region" description="Polar residues" evidence="9">
    <location>
        <begin position="150"/>
        <end position="162"/>
    </location>
</feature>